<dbReference type="InterPro" id="IPR051084">
    <property type="entry name" value="H+-coupled_symporters"/>
</dbReference>
<evidence type="ECO:0000313" key="11">
    <source>
        <dbReference type="Proteomes" id="UP001063782"/>
    </source>
</evidence>
<feature type="transmembrane region" description="Helical" evidence="8">
    <location>
        <begin position="221"/>
        <end position="242"/>
    </location>
</feature>
<feature type="transmembrane region" description="Helical" evidence="8">
    <location>
        <begin position="287"/>
        <end position="306"/>
    </location>
</feature>
<feature type="domain" description="Major facilitator superfamily (MFS) profile" evidence="9">
    <location>
        <begin position="1"/>
        <end position="400"/>
    </location>
</feature>
<evidence type="ECO:0000256" key="5">
    <source>
        <dbReference type="ARBA" id="ARBA00022847"/>
    </source>
</evidence>
<comment type="subcellular location">
    <subcellularLocation>
        <location evidence="1">Cell membrane</location>
        <topology evidence="1">Multi-pass membrane protein</topology>
    </subcellularLocation>
</comment>
<dbReference type="SUPFAM" id="SSF103473">
    <property type="entry name" value="MFS general substrate transporter"/>
    <property type="match status" value="1"/>
</dbReference>
<evidence type="ECO:0000256" key="1">
    <source>
        <dbReference type="ARBA" id="ARBA00004651"/>
    </source>
</evidence>
<feature type="transmembrane region" description="Helical" evidence="8">
    <location>
        <begin position="90"/>
        <end position="114"/>
    </location>
</feature>
<feature type="transmembrane region" description="Helical" evidence="8">
    <location>
        <begin position="31"/>
        <end position="53"/>
    </location>
</feature>
<feature type="transmembrane region" description="Helical" evidence="8">
    <location>
        <begin position="312"/>
        <end position="335"/>
    </location>
</feature>
<dbReference type="InterPro" id="IPR020846">
    <property type="entry name" value="MFS_dom"/>
</dbReference>
<reference evidence="10" key="1">
    <citation type="submission" date="2021-12" db="EMBL/GenBank/DDBJ databases">
        <title>taxonomy of Moraxella sp. ZY201224.</title>
        <authorList>
            <person name="Li F."/>
        </authorList>
    </citation>
    <scope>NUCLEOTIDE SEQUENCE</scope>
    <source>
        <strain evidence="10">ZY201224</strain>
    </source>
</reference>
<feature type="transmembrane region" description="Helical" evidence="8">
    <location>
        <begin position="60"/>
        <end position="78"/>
    </location>
</feature>
<keyword evidence="6 8" id="KW-1133">Transmembrane helix</keyword>
<keyword evidence="5" id="KW-0769">Symport</keyword>
<sequence>MIFFNYAAFSRLADIGILLQFINLDNQNAHLWYVFGGHLMSLLGGVLLAVYGGRHHLNKIFFYGVMALGIITLLTALTPSHALLGGLSPVLLVLTRLLNGFVVGILFPLIWVIISMNISAKRLATACSITMAGGLFGFLMQIIFWNILNNNFSHIELLKSSWRLMFVLIAVVSFILLPFIKQIKFSQKTVMPDNHLSHTDGECGNPSEWQRLFCKEFLTNFFPALALSTIVIGLLFFLPSLLLPLIELNFDLLLISTDFGNAFTLIMMMTGCIFFGFLADFVSVSRLFLLTGIALLLQTALFIFHIQHDGSLILLFLTMIGFTSGVIGVMPSMLVRLFMPENRLRGTAISFSLIPALMGAFLSFILGYMAYYLSYTPFWYLMVIALLTIFVSFYTQSIPTTDE</sequence>
<dbReference type="EMBL" id="CP089977">
    <property type="protein sequence ID" value="UXZ04638.1"/>
    <property type="molecule type" value="Genomic_DNA"/>
</dbReference>
<dbReference type="PANTHER" id="PTHR43528:SF1">
    <property type="entry name" value="ALPHA-KETOGLUTARATE PERMEASE"/>
    <property type="match status" value="1"/>
</dbReference>
<organism evidence="10 11">
    <name type="scientific">Moraxella nasicaprae</name>
    <dbReference type="NCBI Taxonomy" id="2904122"/>
    <lineage>
        <taxon>Bacteria</taxon>
        <taxon>Pseudomonadati</taxon>
        <taxon>Pseudomonadota</taxon>
        <taxon>Gammaproteobacteria</taxon>
        <taxon>Moraxellales</taxon>
        <taxon>Moraxellaceae</taxon>
        <taxon>Moraxella</taxon>
    </lineage>
</organism>
<evidence type="ECO:0000256" key="4">
    <source>
        <dbReference type="ARBA" id="ARBA00022692"/>
    </source>
</evidence>
<feature type="transmembrane region" description="Helical" evidence="8">
    <location>
        <begin position="347"/>
        <end position="371"/>
    </location>
</feature>
<dbReference type="Pfam" id="PF07690">
    <property type="entry name" value="MFS_1"/>
    <property type="match status" value="1"/>
</dbReference>
<evidence type="ECO:0000256" key="3">
    <source>
        <dbReference type="ARBA" id="ARBA00022475"/>
    </source>
</evidence>
<dbReference type="RefSeq" id="WP_263076128.1">
    <property type="nucleotide sequence ID" value="NZ_CP089977.1"/>
</dbReference>
<protein>
    <submittedName>
        <fullName evidence="10">MFS transporter</fullName>
    </submittedName>
</protein>
<dbReference type="InterPro" id="IPR036259">
    <property type="entry name" value="MFS_trans_sf"/>
</dbReference>
<feature type="transmembrane region" description="Helical" evidence="8">
    <location>
        <begin position="262"/>
        <end position="282"/>
    </location>
</feature>
<dbReference type="PROSITE" id="PS50850">
    <property type="entry name" value="MFS"/>
    <property type="match status" value="1"/>
</dbReference>
<keyword evidence="11" id="KW-1185">Reference proteome</keyword>
<feature type="transmembrane region" description="Helical" evidence="8">
    <location>
        <begin position="377"/>
        <end position="395"/>
    </location>
</feature>
<evidence type="ECO:0000259" key="9">
    <source>
        <dbReference type="PROSITE" id="PS50850"/>
    </source>
</evidence>
<evidence type="ECO:0000256" key="2">
    <source>
        <dbReference type="ARBA" id="ARBA00022448"/>
    </source>
</evidence>
<evidence type="ECO:0000256" key="6">
    <source>
        <dbReference type="ARBA" id="ARBA00022989"/>
    </source>
</evidence>
<evidence type="ECO:0000313" key="10">
    <source>
        <dbReference type="EMBL" id="UXZ04638.1"/>
    </source>
</evidence>
<dbReference type="PANTHER" id="PTHR43528">
    <property type="entry name" value="ALPHA-KETOGLUTARATE PERMEASE"/>
    <property type="match status" value="1"/>
</dbReference>
<feature type="transmembrane region" description="Helical" evidence="8">
    <location>
        <begin position="160"/>
        <end position="180"/>
    </location>
</feature>
<name>A0ABY6F3G8_9GAMM</name>
<keyword evidence="4 8" id="KW-0812">Transmembrane</keyword>
<evidence type="ECO:0000256" key="7">
    <source>
        <dbReference type="ARBA" id="ARBA00023136"/>
    </source>
</evidence>
<dbReference type="Gene3D" id="1.20.1250.20">
    <property type="entry name" value="MFS general substrate transporter like domains"/>
    <property type="match status" value="2"/>
</dbReference>
<feature type="transmembrane region" description="Helical" evidence="8">
    <location>
        <begin position="126"/>
        <end position="148"/>
    </location>
</feature>
<gene>
    <name evidence="10" type="ORF">LU297_08690</name>
</gene>
<keyword evidence="3" id="KW-1003">Cell membrane</keyword>
<keyword evidence="2" id="KW-0813">Transport</keyword>
<dbReference type="Proteomes" id="UP001063782">
    <property type="component" value="Chromosome"/>
</dbReference>
<accession>A0ABY6F3G8</accession>
<dbReference type="InterPro" id="IPR011701">
    <property type="entry name" value="MFS"/>
</dbReference>
<proteinExistence type="predicted"/>
<evidence type="ECO:0000256" key="8">
    <source>
        <dbReference type="SAM" id="Phobius"/>
    </source>
</evidence>
<keyword evidence="7 8" id="KW-0472">Membrane</keyword>